<gene>
    <name evidence="8" type="ORF">ABZ510_03260</name>
</gene>
<evidence type="ECO:0000256" key="6">
    <source>
        <dbReference type="SAM" id="MobiDB-lite"/>
    </source>
</evidence>
<name>A0ABV2WJ12_9NOCA</name>
<dbReference type="PROSITE" id="PS50977">
    <property type="entry name" value="HTH_TETR_2"/>
    <property type="match status" value="1"/>
</dbReference>
<evidence type="ECO:0000256" key="3">
    <source>
        <dbReference type="ARBA" id="ARBA00023125"/>
    </source>
</evidence>
<proteinExistence type="predicted"/>
<dbReference type="EMBL" id="JBEYBF010000002">
    <property type="protein sequence ID" value="MEU1950855.1"/>
    <property type="molecule type" value="Genomic_DNA"/>
</dbReference>
<reference evidence="8 9" key="1">
    <citation type="submission" date="2024-06" db="EMBL/GenBank/DDBJ databases">
        <title>The Natural Products Discovery Center: Release of the First 8490 Sequenced Strains for Exploring Actinobacteria Biosynthetic Diversity.</title>
        <authorList>
            <person name="Kalkreuter E."/>
            <person name="Kautsar S.A."/>
            <person name="Yang D."/>
            <person name="Bader C.D."/>
            <person name="Teijaro C.N."/>
            <person name="Fluegel L."/>
            <person name="Davis C.M."/>
            <person name="Simpson J.R."/>
            <person name="Lauterbach L."/>
            <person name="Steele A.D."/>
            <person name="Gui C."/>
            <person name="Meng S."/>
            <person name="Li G."/>
            <person name="Viehrig K."/>
            <person name="Ye F."/>
            <person name="Su P."/>
            <person name="Kiefer A.F."/>
            <person name="Nichols A."/>
            <person name="Cepeda A.J."/>
            <person name="Yan W."/>
            <person name="Fan B."/>
            <person name="Jiang Y."/>
            <person name="Adhikari A."/>
            <person name="Zheng C.-J."/>
            <person name="Schuster L."/>
            <person name="Cowan T.M."/>
            <person name="Smanski M.J."/>
            <person name="Chevrette M.G."/>
            <person name="De Carvalho L.P.S."/>
            <person name="Shen B."/>
        </authorList>
    </citation>
    <scope>NUCLEOTIDE SEQUENCE [LARGE SCALE GENOMIC DNA]</scope>
    <source>
        <strain evidence="8 9">NPDC019708</strain>
    </source>
</reference>
<keyword evidence="9" id="KW-1185">Reference proteome</keyword>
<feature type="DNA-binding region" description="H-T-H motif" evidence="5">
    <location>
        <begin position="59"/>
        <end position="78"/>
    </location>
</feature>
<feature type="compositionally biased region" description="Basic and acidic residues" evidence="6">
    <location>
        <begin position="1"/>
        <end position="13"/>
    </location>
</feature>
<dbReference type="SUPFAM" id="SSF46689">
    <property type="entry name" value="Homeodomain-like"/>
    <property type="match status" value="1"/>
</dbReference>
<dbReference type="SUPFAM" id="SSF48498">
    <property type="entry name" value="Tetracyclin repressor-like, C-terminal domain"/>
    <property type="match status" value="1"/>
</dbReference>
<feature type="domain" description="HTH tetR-type" evidence="7">
    <location>
        <begin position="36"/>
        <end position="96"/>
    </location>
</feature>
<keyword evidence="3 5" id="KW-0238">DNA-binding</keyword>
<dbReference type="PANTHER" id="PTHR30055">
    <property type="entry name" value="HTH-TYPE TRANSCRIPTIONAL REGULATOR RUTR"/>
    <property type="match status" value="1"/>
</dbReference>
<evidence type="ECO:0000256" key="1">
    <source>
        <dbReference type="ARBA" id="ARBA00022491"/>
    </source>
</evidence>
<keyword evidence="2" id="KW-0805">Transcription regulation</keyword>
<evidence type="ECO:0000313" key="9">
    <source>
        <dbReference type="Proteomes" id="UP001550628"/>
    </source>
</evidence>
<feature type="compositionally biased region" description="Low complexity" evidence="6">
    <location>
        <begin position="14"/>
        <end position="27"/>
    </location>
</feature>
<accession>A0ABV2WJ12</accession>
<dbReference type="PANTHER" id="PTHR30055:SF234">
    <property type="entry name" value="HTH-TYPE TRANSCRIPTIONAL REGULATOR BETI"/>
    <property type="match status" value="1"/>
</dbReference>
<sequence length="221" mass="24052">MNRKPVRAEHGGDSARPPSAPPAARAAIPTRKEQHARTREALLDATIRCLVEHGYAGTTTQRIQEAAGVSRGALLHHFPSKSELLVAAIHHIADIRLRHLGEVAADLGDGPEALAQLVRAIRSAMTGPPFQAALELWAASRTDTQLREALLPAEKRLGSALRAFFRQHAGIADPEAARTAFESLMALVRGLELTRLMRADPTVADRIVDDWLLSVDRLRDS</sequence>
<dbReference type="Pfam" id="PF00440">
    <property type="entry name" value="TetR_N"/>
    <property type="match status" value="1"/>
</dbReference>
<evidence type="ECO:0000256" key="4">
    <source>
        <dbReference type="ARBA" id="ARBA00023163"/>
    </source>
</evidence>
<dbReference type="Pfam" id="PF13977">
    <property type="entry name" value="TetR_C_6"/>
    <property type="match status" value="1"/>
</dbReference>
<dbReference type="InterPro" id="IPR001647">
    <property type="entry name" value="HTH_TetR"/>
</dbReference>
<evidence type="ECO:0000256" key="2">
    <source>
        <dbReference type="ARBA" id="ARBA00023015"/>
    </source>
</evidence>
<protein>
    <submittedName>
        <fullName evidence="8">TetR/AcrR family transcriptional regulator</fullName>
    </submittedName>
</protein>
<keyword evidence="4" id="KW-0804">Transcription</keyword>
<dbReference type="Proteomes" id="UP001550628">
    <property type="component" value="Unassembled WGS sequence"/>
</dbReference>
<dbReference type="InterPro" id="IPR050109">
    <property type="entry name" value="HTH-type_TetR-like_transc_reg"/>
</dbReference>
<dbReference type="InterPro" id="IPR009057">
    <property type="entry name" value="Homeodomain-like_sf"/>
</dbReference>
<keyword evidence="1" id="KW-0678">Repressor</keyword>
<evidence type="ECO:0000256" key="5">
    <source>
        <dbReference type="PROSITE-ProRule" id="PRU00335"/>
    </source>
</evidence>
<feature type="region of interest" description="Disordered" evidence="6">
    <location>
        <begin position="1"/>
        <end position="36"/>
    </location>
</feature>
<dbReference type="RefSeq" id="WP_356958512.1">
    <property type="nucleotide sequence ID" value="NZ_JBEYBD010000013.1"/>
</dbReference>
<organism evidence="8 9">
    <name type="scientific">Nocardia rhamnosiphila</name>
    <dbReference type="NCBI Taxonomy" id="426716"/>
    <lineage>
        <taxon>Bacteria</taxon>
        <taxon>Bacillati</taxon>
        <taxon>Actinomycetota</taxon>
        <taxon>Actinomycetes</taxon>
        <taxon>Mycobacteriales</taxon>
        <taxon>Nocardiaceae</taxon>
        <taxon>Nocardia</taxon>
    </lineage>
</organism>
<dbReference type="Gene3D" id="1.10.357.10">
    <property type="entry name" value="Tetracycline Repressor, domain 2"/>
    <property type="match status" value="1"/>
</dbReference>
<evidence type="ECO:0000313" key="8">
    <source>
        <dbReference type="EMBL" id="MEU1950855.1"/>
    </source>
</evidence>
<dbReference type="InterPro" id="IPR036271">
    <property type="entry name" value="Tet_transcr_reg_TetR-rel_C_sf"/>
</dbReference>
<evidence type="ECO:0000259" key="7">
    <source>
        <dbReference type="PROSITE" id="PS50977"/>
    </source>
</evidence>
<dbReference type="InterPro" id="IPR039538">
    <property type="entry name" value="BetI_C"/>
</dbReference>
<comment type="caution">
    <text evidence="8">The sequence shown here is derived from an EMBL/GenBank/DDBJ whole genome shotgun (WGS) entry which is preliminary data.</text>
</comment>
<dbReference type="PRINTS" id="PR00455">
    <property type="entry name" value="HTHTETR"/>
</dbReference>